<keyword evidence="7 8" id="KW-0472">Membrane</keyword>
<proteinExistence type="predicted"/>
<keyword evidence="2" id="KW-0813">Transport</keyword>
<evidence type="ECO:0000256" key="8">
    <source>
        <dbReference type="SAM" id="Phobius"/>
    </source>
</evidence>
<comment type="subcellular location">
    <subcellularLocation>
        <location evidence="1">Cell membrane</location>
        <topology evidence="1">Multi-pass membrane protein</topology>
    </subcellularLocation>
</comment>
<dbReference type="InterPro" id="IPR020846">
    <property type="entry name" value="MFS_dom"/>
</dbReference>
<evidence type="ECO:0000313" key="10">
    <source>
        <dbReference type="EMBL" id="SUC40180.1"/>
    </source>
</evidence>
<organism evidence="10 11">
    <name type="scientific">Proteus mirabilis</name>
    <dbReference type="NCBI Taxonomy" id="584"/>
    <lineage>
        <taxon>Bacteria</taxon>
        <taxon>Pseudomonadati</taxon>
        <taxon>Pseudomonadota</taxon>
        <taxon>Gammaproteobacteria</taxon>
        <taxon>Enterobacterales</taxon>
        <taxon>Morganellaceae</taxon>
        <taxon>Proteus</taxon>
    </lineage>
</organism>
<dbReference type="SUPFAM" id="SSF103473">
    <property type="entry name" value="MFS general substrate transporter"/>
    <property type="match status" value="1"/>
</dbReference>
<dbReference type="Pfam" id="PF07690">
    <property type="entry name" value="MFS_1"/>
    <property type="match status" value="1"/>
</dbReference>
<evidence type="ECO:0000256" key="1">
    <source>
        <dbReference type="ARBA" id="ARBA00004651"/>
    </source>
</evidence>
<evidence type="ECO:0000256" key="6">
    <source>
        <dbReference type="ARBA" id="ARBA00022989"/>
    </source>
</evidence>
<evidence type="ECO:0000256" key="5">
    <source>
        <dbReference type="ARBA" id="ARBA00022847"/>
    </source>
</evidence>
<protein>
    <submittedName>
        <fullName evidence="10">MFS family transporter</fullName>
    </submittedName>
</protein>
<dbReference type="PANTHER" id="PTHR43528">
    <property type="entry name" value="ALPHA-KETOGLUTARATE PERMEASE"/>
    <property type="match status" value="1"/>
</dbReference>
<dbReference type="GO" id="GO:0015293">
    <property type="term" value="F:symporter activity"/>
    <property type="evidence" value="ECO:0007669"/>
    <property type="project" value="UniProtKB-KW"/>
</dbReference>
<evidence type="ECO:0000256" key="4">
    <source>
        <dbReference type="ARBA" id="ARBA00022692"/>
    </source>
</evidence>
<dbReference type="Proteomes" id="UP000254191">
    <property type="component" value="Unassembled WGS sequence"/>
</dbReference>
<accession>A0A379GGV0</accession>
<name>A0A379GGV0_PROMI</name>
<gene>
    <name evidence="10" type="primary">proP_4</name>
    <name evidence="10" type="ORF">NCTC11938_04470</name>
</gene>
<evidence type="ECO:0000313" key="11">
    <source>
        <dbReference type="Proteomes" id="UP000254191"/>
    </source>
</evidence>
<dbReference type="InterPro" id="IPR011701">
    <property type="entry name" value="MFS"/>
</dbReference>
<dbReference type="EMBL" id="UGTS01000006">
    <property type="protein sequence ID" value="SUC40180.1"/>
    <property type="molecule type" value="Genomic_DNA"/>
</dbReference>
<reference evidence="10 11" key="1">
    <citation type="submission" date="2018-06" db="EMBL/GenBank/DDBJ databases">
        <authorList>
            <consortium name="Pathogen Informatics"/>
            <person name="Doyle S."/>
        </authorList>
    </citation>
    <scope>NUCLEOTIDE SEQUENCE [LARGE SCALE GENOMIC DNA]</scope>
    <source>
        <strain evidence="10 11">NCTC11938</strain>
    </source>
</reference>
<dbReference type="Gene3D" id="1.20.1250.20">
    <property type="entry name" value="MFS general substrate transporter like domains"/>
    <property type="match status" value="1"/>
</dbReference>
<dbReference type="PROSITE" id="PS50850">
    <property type="entry name" value="MFS"/>
    <property type="match status" value="1"/>
</dbReference>
<sequence>MAHYGDIIGRKRMFTLSIFLMAVPTLVIGLLPTYASIGVAAPLLLLLMRIMQGAAIGGEMPGAWVFIAEHTPKQRYGLGVVP</sequence>
<feature type="transmembrane region" description="Helical" evidence="8">
    <location>
        <begin position="12"/>
        <end position="31"/>
    </location>
</feature>
<dbReference type="PANTHER" id="PTHR43528:SF7">
    <property type="entry name" value="MFS TRANSPORTER"/>
    <property type="match status" value="1"/>
</dbReference>
<feature type="transmembrane region" description="Helical" evidence="8">
    <location>
        <begin position="43"/>
        <end position="67"/>
    </location>
</feature>
<dbReference type="InterPro" id="IPR036259">
    <property type="entry name" value="MFS_trans_sf"/>
</dbReference>
<keyword evidence="3" id="KW-1003">Cell membrane</keyword>
<keyword evidence="5" id="KW-0769">Symport</keyword>
<dbReference type="GO" id="GO:0005886">
    <property type="term" value="C:plasma membrane"/>
    <property type="evidence" value="ECO:0007669"/>
    <property type="project" value="UniProtKB-SubCell"/>
</dbReference>
<feature type="domain" description="Major facilitator superfamily (MFS) profile" evidence="9">
    <location>
        <begin position="1"/>
        <end position="82"/>
    </location>
</feature>
<evidence type="ECO:0000256" key="2">
    <source>
        <dbReference type="ARBA" id="ARBA00022448"/>
    </source>
</evidence>
<keyword evidence="6 8" id="KW-1133">Transmembrane helix</keyword>
<dbReference type="InterPro" id="IPR051084">
    <property type="entry name" value="H+-coupled_symporters"/>
</dbReference>
<evidence type="ECO:0000256" key="3">
    <source>
        <dbReference type="ARBA" id="ARBA00022475"/>
    </source>
</evidence>
<dbReference type="AlphaFoldDB" id="A0A379GGV0"/>
<keyword evidence="4 8" id="KW-0812">Transmembrane</keyword>
<evidence type="ECO:0000256" key="7">
    <source>
        <dbReference type="ARBA" id="ARBA00023136"/>
    </source>
</evidence>
<evidence type="ECO:0000259" key="9">
    <source>
        <dbReference type="PROSITE" id="PS50850"/>
    </source>
</evidence>